<protein>
    <submittedName>
        <fullName evidence="3">Ankyrin repeat family protein</fullName>
    </submittedName>
</protein>
<dbReference type="Pfam" id="PF12796">
    <property type="entry name" value="Ank_2"/>
    <property type="match status" value="1"/>
</dbReference>
<dbReference type="PROSITE" id="PS50088">
    <property type="entry name" value="ANK_REPEAT"/>
    <property type="match status" value="1"/>
</dbReference>
<dbReference type="SUPFAM" id="SSF48403">
    <property type="entry name" value="Ankyrin repeat"/>
    <property type="match status" value="1"/>
</dbReference>
<dbReference type="STRING" id="1359163.NLO413_0453"/>
<gene>
    <name evidence="3" type="ORF">NLO413_0453</name>
</gene>
<dbReference type="Gene3D" id="1.25.40.20">
    <property type="entry name" value="Ankyrin repeat-containing domain"/>
    <property type="match status" value="1"/>
</dbReference>
<accession>A0A0F3NN22</accession>
<comment type="caution">
    <text evidence="3">The sequence shown here is derived from an EMBL/GenBank/DDBJ whole genome shotgun (WGS) entry which is preliminary data.</text>
</comment>
<organism evidence="3 4">
    <name type="scientific">Candidatus Neoehrlichia procyonis str. RAC413</name>
    <dbReference type="NCBI Taxonomy" id="1359163"/>
    <lineage>
        <taxon>Bacteria</taxon>
        <taxon>Pseudomonadati</taxon>
        <taxon>Pseudomonadota</taxon>
        <taxon>Alphaproteobacteria</taxon>
        <taxon>Rickettsiales</taxon>
        <taxon>Anaplasmataceae</taxon>
        <taxon>Candidatus Neoehrlichia</taxon>
    </lineage>
</organism>
<keyword evidence="4" id="KW-1185">Reference proteome</keyword>
<evidence type="ECO:0000313" key="4">
    <source>
        <dbReference type="Proteomes" id="UP000033562"/>
    </source>
</evidence>
<proteinExistence type="predicted"/>
<dbReference type="InterPro" id="IPR002110">
    <property type="entry name" value="Ankyrin_rpt"/>
</dbReference>
<dbReference type="AlphaFoldDB" id="A0A0F3NN22"/>
<evidence type="ECO:0000256" key="1">
    <source>
        <dbReference type="PROSITE-ProRule" id="PRU00023"/>
    </source>
</evidence>
<feature type="compositionally biased region" description="Basic and acidic residues" evidence="2">
    <location>
        <begin position="68"/>
        <end position="137"/>
    </location>
</feature>
<evidence type="ECO:0000313" key="3">
    <source>
        <dbReference type="EMBL" id="KJV69077.1"/>
    </source>
</evidence>
<name>A0A0F3NN22_9RICK</name>
<dbReference type="EMBL" id="LANX01000001">
    <property type="protein sequence ID" value="KJV69077.1"/>
    <property type="molecule type" value="Genomic_DNA"/>
</dbReference>
<reference evidence="3 4" key="1">
    <citation type="submission" date="2015-02" db="EMBL/GenBank/DDBJ databases">
        <title>Genome Sequencing of Rickettsiales.</title>
        <authorList>
            <person name="Daugherty S.C."/>
            <person name="Su Q."/>
            <person name="Abolude K."/>
            <person name="Beier-Sexton M."/>
            <person name="Carlyon J.A."/>
            <person name="Carter R."/>
            <person name="Day N.P."/>
            <person name="Dumler S.J."/>
            <person name="Dyachenko V."/>
            <person name="Godinez A."/>
            <person name="Kurtti T.J."/>
            <person name="Lichay M."/>
            <person name="Mullins K.E."/>
            <person name="Ott S."/>
            <person name="Pappas-Brown V."/>
            <person name="Paris D.H."/>
            <person name="Patel P."/>
            <person name="Richards A.L."/>
            <person name="Sadzewicz L."/>
            <person name="Sears K."/>
            <person name="Seidman D."/>
            <person name="Sengamalay N."/>
            <person name="Stenos J."/>
            <person name="Tallon L.J."/>
            <person name="Vincent G."/>
            <person name="Fraser C.M."/>
            <person name="Munderloh U."/>
            <person name="Dunning-Hotopp J.C."/>
        </authorList>
    </citation>
    <scope>NUCLEOTIDE SEQUENCE [LARGE SCALE GENOMIC DNA]</scope>
    <source>
        <strain evidence="3 4">RAC413</strain>
    </source>
</reference>
<keyword evidence="1" id="KW-0040">ANK repeat</keyword>
<dbReference type="PROSITE" id="PS50297">
    <property type="entry name" value="ANK_REP_REGION"/>
    <property type="match status" value="1"/>
</dbReference>
<sequence>MKKFFVTAALLTMVGLMDSIASESHEDKKVNDYDMLSISKSLVDKDNDIKNDDIGVNHNVDALKHEEDVHSESGDFSDDEQKLNDGHDLLNDEKNIEDDQKLHGNDSNKLMDDVKKNKEQKKDKKEKDDKKSKHDQTLENIDENDVINKEDADLQDEKLSNEKEMIENNDANNLQDKSLILSSNNKIASEWKNLNSGQLLSDKWLFYRNAIESIEVDSYDQNNSHLPRVASLHDYYQQAFYCVNDNDVSGLRAVIYKLENLGVNVTTILEDLRTQDRGDNLLLYAIRKGNIDVVRFLLSLGSGIGVNNYQSETPLGIAVQSDRTDIIDAVIEMQ</sequence>
<dbReference type="Proteomes" id="UP000033562">
    <property type="component" value="Unassembled WGS sequence"/>
</dbReference>
<feature type="region of interest" description="Disordered" evidence="2">
    <location>
        <begin position="68"/>
        <end position="138"/>
    </location>
</feature>
<evidence type="ECO:0000256" key="2">
    <source>
        <dbReference type="SAM" id="MobiDB-lite"/>
    </source>
</evidence>
<dbReference type="InterPro" id="IPR036770">
    <property type="entry name" value="Ankyrin_rpt-contain_sf"/>
</dbReference>
<dbReference type="RefSeq" id="WP_232295898.1">
    <property type="nucleotide sequence ID" value="NZ_LANX01000001.1"/>
</dbReference>
<feature type="repeat" description="ANK" evidence="1">
    <location>
        <begin position="277"/>
        <end position="309"/>
    </location>
</feature>